<keyword evidence="12" id="KW-0170">Cobalt</keyword>
<feature type="region of interest" description="Disordered" evidence="14">
    <location>
        <begin position="1"/>
        <end position="21"/>
    </location>
</feature>
<feature type="compositionally biased region" description="Polar residues" evidence="14">
    <location>
        <begin position="1"/>
        <end position="11"/>
    </location>
</feature>
<evidence type="ECO:0000256" key="3">
    <source>
        <dbReference type="ARBA" id="ARBA00022426"/>
    </source>
</evidence>
<dbReference type="InterPro" id="IPR006311">
    <property type="entry name" value="TAT_signal"/>
</dbReference>
<evidence type="ECO:0000256" key="1">
    <source>
        <dbReference type="ARBA" id="ARBA00002510"/>
    </source>
</evidence>
<protein>
    <recommendedName>
        <fullName evidence="13">Nickel/cobalt efflux system</fullName>
    </recommendedName>
</protein>
<evidence type="ECO:0000256" key="11">
    <source>
        <dbReference type="ARBA" id="ARBA00023136"/>
    </source>
</evidence>
<feature type="transmembrane region" description="Helical" evidence="13">
    <location>
        <begin position="315"/>
        <end position="337"/>
    </location>
</feature>
<evidence type="ECO:0000256" key="10">
    <source>
        <dbReference type="ARBA" id="ARBA00023112"/>
    </source>
</evidence>
<name>A0ABU7T7A8_9HYPH</name>
<dbReference type="InterPro" id="IPR051224">
    <property type="entry name" value="NiCoT_RcnA"/>
</dbReference>
<gene>
    <name evidence="15" type="ORF">MRSR164_05370</name>
</gene>
<dbReference type="PROSITE" id="PS51318">
    <property type="entry name" value="TAT"/>
    <property type="match status" value="1"/>
</dbReference>
<dbReference type="EMBL" id="MLBY01000003">
    <property type="protein sequence ID" value="MEE7456239.1"/>
    <property type="molecule type" value="Genomic_DNA"/>
</dbReference>
<keyword evidence="4 13" id="KW-0813">Transport</keyword>
<dbReference type="PANTHER" id="PTHR40659:SF1">
    <property type="entry name" value="NICKEL_COBALT EFFLUX SYSTEM RCNA"/>
    <property type="match status" value="1"/>
</dbReference>
<evidence type="ECO:0000256" key="13">
    <source>
        <dbReference type="RuleBase" id="RU362101"/>
    </source>
</evidence>
<accession>A0ABU7T7A8</accession>
<sequence>MSLSAAPTSSPAGGLDSKGTPSRRLPLKAALAAGAVLAAAALLALVAWTLGPSLAAPPPRSPFGIGFREAAPAATGIGGWLLSVQSNFSRALQGAVSALKAGGSWMPLVLMGFAYGVFHAAGPGHGKAVIAGYIVAGERTLRRGFSLSAAAALLQACVAIAIVLLGVLVLKATAAGMTRAGTLIETVSFALVAGLGAAVTWRKAARLADLAVGAPAAACGPGCGHAGLTDATALDRLDGWRERLGVVLAAGSRPCAGAVLILVFCAAQGMLAAGIAATFAMALGTALTTGALASLAVFAKTLALRLAGGRGRAGVLALGTLELLAGAFVLVLGLAMLSGLATGIGG</sequence>
<evidence type="ECO:0000256" key="5">
    <source>
        <dbReference type="ARBA" id="ARBA00022475"/>
    </source>
</evidence>
<feature type="transmembrane region" description="Helical" evidence="13">
    <location>
        <begin position="270"/>
        <end position="303"/>
    </location>
</feature>
<keyword evidence="3" id="KW-0171">Cobalt transport</keyword>
<keyword evidence="7 13" id="KW-0812">Transmembrane</keyword>
<keyword evidence="10" id="KW-0921">Nickel transport</keyword>
<evidence type="ECO:0000256" key="2">
    <source>
        <dbReference type="ARBA" id="ARBA00004651"/>
    </source>
</evidence>
<dbReference type="Pfam" id="PF03824">
    <property type="entry name" value="NicO"/>
    <property type="match status" value="2"/>
</dbReference>
<keyword evidence="11 13" id="KW-0472">Membrane</keyword>
<evidence type="ECO:0000256" key="7">
    <source>
        <dbReference type="ARBA" id="ARBA00022692"/>
    </source>
</evidence>
<comment type="similarity">
    <text evidence="13">Belongs to the NiCoT transporter (TC 2.A.52) family.</text>
</comment>
<dbReference type="Proteomes" id="UP001349262">
    <property type="component" value="Unassembled WGS sequence"/>
</dbReference>
<reference evidence="15 16" key="1">
    <citation type="journal article" date="2012" name="Genet. Mol. Biol.">
        <title>Analysis of 16S rRNA and mxaF genes revealing insights into Methylobacterium niche-specific plant association.</title>
        <authorList>
            <person name="Dourado M.N."/>
            <person name="Andreote F.D."/>
            <person name="Dini-Andreote F."/>
            <person name="Conti R."/>
            <person name="Araujo J.M."/>
            <person name="Araujo W.L."/>
        </authorList>
    </citation>
    <scope>NUCLEOTIDE SEQUENCE [LARGE SCALE GENOMIC DNA]</scope>
    <source>
        <strain evidence="15 16">SR1.6/4</strain>
    </source>
</reference>
<evidence type="ECO:0000313" key="15">
    <source>
        <dbReference type="EMBL" id="MEE7456239.1"/>
    </source>
</evidence>
<evidence type="ECO:0000256" key="14">
    <source>
        <dbReference type="SAM" id="MobiDB-lite"/>
    </source>
</evidence>
<keyword evidence="9" id="KW-0406">Ion transport</keyword>
<comment type="caution">
    <text evidence="15">The sequence shown here is derived from an EMBL/GenBank/DDBJ whole genome shotgun (WGS) entry which is preliminary data.</text>
</comment>
<feature type="transmembrane region" description="Helical" evidence="13">
    <location>
        <begin position="182"/>
        <end position="201"/>
    </location>
</feature>
<comment type="function">
    <text evidence="1">Efflux system for nickel and cobalt.</text>
</comment>
<proteinExistence type="inferred from homology"/>
<evidence type="ECO:0000313" key="16">
    <source>
        <dbReference type="Proteomes" id="UP001349262"/>
    </source>
</evidence>
<evidence type="ECO:0000256" key="8">
    <source>
        <dbReference type="ARBA" id="ARBA00022989"/>
    </source>
</evidence>
<dbReference type="PANTHER" id="PTHR40659">
    <property type="entry name" value="NICKEL/COBALT EFFLUX SYSTEM RCNA"/>
    <property type="match status" value="1"/>
</dbReference>
<comment type="subcellular location">
    <subcellularLocation>
        <location evidence="2 13">Cell membrane</location>
        <topology evidence="2 13">Multi-pass membrane protein</topology>
    </subcellularLocation>
</comment>
<dbReference type="InterPro" id="IPR011541">
    <property type="entry name" value="Ni/Co_transpt_high_affinity"/>
</dbReference>
<feature type="transmembrane region" description="Helical" evidence="13">
    <location>
        <begin position="147"/>
        <end position="170"/>
    </location>
</feature>
<feature type="transmembrane region" description="Helical" evidence="13">
    <location>
        <begin position="29"/>
        <end position="50"/>
    </location>
</feature>
<keyword evidence="16" id="KW-1185">Reference proteome</keyword>
<evidence type="ECO:0000256" key="6">
    <source>
        <dbReference type="ARBA" id="ARBA00022596"/>
    </source>
</evidence>
<keyword evidence="6" id="KW-0533">Nickel</keyword>
<keyword evidence="5" id="KW-1003">Cell membrane</keyword>
<evidence type="ECO:0000256" key="4">
    <source>
        <dbReference type="ARBA" id="ARBA00022448"/>
    </source>
</evidence>
<evidence type="ECO:0000256" key="9">
    <source>
        <dbReference type="ARBA" id="ARBA00023065"/>
    </source>
</evidence>
<organism evidence="15 16">
    <name type="scientific">Methylobacterium radiotolerans</name>
    <dbReference type="NCBI Taxonomy" id="31998"/>
    <lineage>
        <taxon>Bacteria</taxon>
        <taxon>Pseudomonadati</taxon>
        <taxon>Pseudomonadota</taxon>
        <taxon>Alphaproteobacteria</taxon>
        <taxon>Hyphomicrobiales</taxon>
        <taxon>Methylobacteriaceae</taxon>
        <taxon>Methylobacterium</taxon>
    </lineage>
</organism>
<keyword evidence="8 13" id="KW-1133">Transmembrane helix</keyword>
<feature type="transmembrane region" description="Helical" evidence="13">
    <location>
        <begin position="113"/>
        <end position="135"/>
    </location>
</feature>
<evidence type="ECO:0000256" key="12">
    <source>
        <dbReference type="ARBA" id="ARBA00023285"/>
    </source>
</evidence>